<feature type="signal peptide" evidence="4">
    <location>
        <begin position="1"/>
        <end position="37"/>
    </location>
</feature>
<dbReference type="GO" id="GO:0055085">
    <property type="term" value="P:transmembrane transport"/>
    <property type="evidence" value="ECO:0007669"/>
    <property type="project" value="InterPro"/>
</dbReference>
<protein>
    <submittedName>
        <fullName evidence="5">TRAP transporter substrate-binding protein</fullName>
    </submittedName>
</protein>
<dbReference type="AlphaFoldDB" id="A0A6P1YNE2"/>
<evidence type="ECO:0000313" key="6">
    <source>
        <dbReference type="Proteomes" id="UP000464751"/>
    </source>
</evidence>
<dbReference type="CDD" id="cd13602">
    <property type="entry name" value="PBP2_TRAP_BpDctp6_7"/>
    <property type="match status" value="1"/>
</dbReference>
<dbReference type="Pfam" id="PF03480">
    <property type="entry name" value="DctP"/>
    <property type="match status" value="1"/>
</dbReference>
<dbReference type="Proteomes" id="UP000464751">
    <property type="component" value="Chromosome"/>
</dbReference>
<proteinExistence type="inferred from homology"/>
<dbReference type="InterPro" id="IPR038404">
    <property type="entry name" value="TRAP_DctP_sf"/>
</dbReference>
<gene>
    <name evidence="5" type="ORF">G3A50_15215</name>
</gene>
<comment type="similarity">
    <text evidence="1">Belongs to the bacterial solute-binding protein 7 family.</text>
</comment>
<feature type="chain" id="PRO_5026997821" evidence="4">
    <location>
        <begin position="38"/>
        <end position="367"/>
    </location>
</feature>
<evidence type="ECO:0000256" key="1">
    <source>
        <dbReference type="ARBA" id="ARBA00009023"/>
    </source>
</evidence>
<dbReference type="NCBIfam" id="NF037995">
    <property type="entry name" value="TRAP_S1"/>
    <property type="match status" value="1"/>
</dbReference>
<dbReference type="PANTHER" id="PTHR33376">
    <property type="match status" value="1"/>
</dbReference>
<reference evidence="5 6" key="1">
    <citation type="submission" date="2020-02" db="EMBL/GenBank/DDBJ databases">
        <authorList>
            <person name="Li G."/>
        </authorList>
    </citation>
    <scope>NUCLEOTIDE SEQUENCE [LARGE SCALE GENOMIC DNA]</scope>
    <source>
        <strain evidence="5 6">DSM 102029</strain>
    </source>
</reference>
<keyword evidence="6" id="KW-1185">Reference proteome</keyword>
<keyword evidence="3 4" id="KW-0732">Signal</keyword>
<dbReference type="InterPro" id="IPR018389">
    <property type="entry name" value="DctP_fam"/>
</dbReference>
<evidence type="ECO:0000256" key="3">
    <source>
        <dbReference type="ARBA" id="ARBA00022729"/>
    </source>
</evidence>
<sequence length="367" mass="39823">MAGPRRQMCLGRLATNGLRGLLLAALLCLAHVGDARAESAVHESLQLQVVGGLGGVTQYLKLERPFWENELPERTNGRITASIRPLDSGGLRVQEMLQLMRLGVVPFGTALLALVAGDEPELNAIDLPVLNPDIATLRRTVAAFRQHLADILRTRYDIELLGIYIYPAQVLFCKAAFTDLDDISGRKVRTSSVGQSELMTALGAIPVQVPFAEIVNALRDGVADCAITGTLSGYEIGLPEVTTHVHAMAISWGISIFGANLATWHNLPADDRAILRSSVAELEQRIWQQAEADTERGLACDAGTISCGKDPERPMTIVPSSAADTQQRLRLLEEVVLPRWIERCGNACAEAWNTFLAPIHSITVPVQ</sequence>
<name>A0A6P1YNE2_9HYPH</name>
<evidence type="ECO:0000256" key="2">
    <source>
        <dbReference type="ARBA" id="ARBA00022448"/>
    </source>
</evidence>
<organism evidence="5 6">
    <name type="scientific">Ancylobacter pratisalsi</name>
    <dbReference type="NCBI Taxonomy" id="1745854"/>
    <lineage>
        <taxon>Bacteria</taxon>
        <taxon>Pseudomonadati</taxon>
        <taxon>Pseudomonadota</taxon>
        <taxon>Alphaproteobacteria</taxon>
        <taxon>Hyphomicrobiales</taxon>
        <taxon>Xanthobacteraceae</taxon>
        <taxon>Ancylobacter</taxon>
    </lineage>
</organism>
<evidence type="ECO:0000313" key="5">
    <source>
        <dbReference type="EMBL" id="QIB34908.1"/>
    </source>
</evidence>
<evidence type="ECO:0000256" key="4">
    <source>
        <dbReference type="SAM" id="SignalP"/>
    </source>
</evidence>
<dbReference type="Gene3D" id="3.40.190.170">
    <property type="entry name" value="Bacterial extracellular solute-binding protein, family 7"/>
    <property type="match status" value="1"/>
</dbReference>
<accession>A0A6P1YNE2</accession>
<dbReference type="KEGG" id="apra:G3A50_15215"/>
<dbReference type="PANTHER" id="PTHR33376:SF7">
    <property type="entry name" value="C4-DICARBOXYLATE-BINDING PROTEIN DCTB"/>
    <property type="match status" value="1"/>
</dbReference>
<keyword evidence="2" id="KW-0813">Transport</keyword>
<dbReference type="EMBL" id="CP048630">
    <property type="protein sequence ID" value="QIB34908.1"/>
    <property type="molecule type" value="Genomic_DNA"/>
</dbReference>